<evidence type="ECO:0000256" key="4">
    <source>
        <dbReference type="ARBA" id="ARBA00022563"/>
    </source>
</evidence>
<evidence type="ECO:0000259" key="10">
    <source>
        <dbReference type="PROSITE" id="PS51330"/>
    </source>
</evidence>
<dbReference type="GO" id="GO:0006730">
    <property type="term" value="P:one-carbon metabolic process"/>
    <property type="evidence" value="ECO:0007669"/>
    <property type="project" value="UniProtKB-KW"/>
</dbReference>
<feature type="domain" description="DHFR" evidence="10">
    <location>
        <begin position="3"/>
        <end position="167"/>
    </location>
</feature>
<comment type="catalytic activity">
    <reaction evidence="8">
        <text>(6S)-5,6,7,8-tetrahydrofolate + NADP(+) = 7,8-dihydrofolate + NADPH + H(+)</text>
        <dbReference type="Rhea" id="RHEA:15009"/>
        <dbReference type="ChEBI" id="CHEBI:15378"/>
        <dbReference type="ChEBI" id="CHEBI:57451"/>
        <dbReference type="ChEBI" id="CHEBI:57453"/>
        <dbReference type="ChEBI" id="CHEBI:57783"/>
        <dbReference type="ChEBI" id="CHEBI:58349"/>
        <dbReference type="EC" id="1.5.1.3"/>
    </reaction>
</comment>
<dbReference type="PIRSF" id="PIRSF000194">
    <property type="entry name" value="DHFR"/>
    <property type="match status" value="1"/>
</dbReference>
<comment type="caution">
    <text evidence="11">The sequence shown here is derived from an EMBL/GenBank/DDBJ whole genome shotgun (WGS) entry which is preliminary data.</text>
</comment>
<comment type="function">
    <text evidence="7 8">Key enzyme in folate metabolism. Catalyzes an essential reaction for de novo glycine and purine synthesis, and for DNA precursor synthesis.</text>
</comment>
<dbReference type="InterPro" id="IPR001796">
    <property type="entry name" value="DHFR_dom"/>
</dbReference>
<dbReference type="Proteomes" id="UP000253032">
    <property type="component" value="Unassembled WGS sequence"/>
</dbReference>
<evidence type="ECO:0000256" key="3">
    <source>
        <dbReference type="ARBA" id="ARBA00012856"/>
    </source>
</evidence>
<protein>
    <recommendedName>
        <fullName evidence="3 8">Dihydrofolate reductase</fullName>
        <ecNumber evidence="3 8">1.5.1.3</ecNumber>
    </recommendedName>
</protein>
<dbReference type="PANTHER" id="PTHR48069:SF3">
    <property type="entry name" value="DIHYDROFOLATE REDUCTASE"/>
    <property type="match status" value="1"/>
</dbReference>
<name>A0A368BKU3_9GAMM</name>
<dbReference type="EC" id="1.5.1.3" evidence="3 8"/>
<evidence type="ECO:0000313" key="12">
    <source>
        <dbReference type="Proteomes" id="UP000253032"/>
    </source>
</evidence>
<dbReference type="Gene3D" id="3.40.430.10">
    <property type="entry name" value="Dihydrofolate Reductase, subunit A"/>
    <property type="match status" value="1"/>
</dbReference>
<keyword evidence="6 8" id="KW-0560">Oxidoreductase</keyword>
<dbReference type="GO" id="GO:0050661">
    <property type="term" value="F:NADP binding"/>
    <property type="evidence" value="ECO:0007669"/>
    <property type="project" value="InterPro"/>
</dbReference>
<evidence type="ECO:0000256" key="6">
    <source>
        <dbReference type="ARBA" id="ARBA00023002"/>
    </source>
</evidence>
<dbReference type="SUPFAM" id="SSF53597">
    <property type="entry name" value="Dihydrofolate reductase-like"/>
    <property type="match status" value="1"/>
</dbReference>
<dbReference type="GO" id="GO:0046655">
    <property type="term" value="P:folic acid metabolic process"/>
    <property type="evidence" value="ECO:0007669"/>
    <property type="project" value="TreeGrafter"/>
</dbReference>
<dbReference type="PRINTS" id="PR00070">
    <property type="entry name" value="DHFR"/>
</dbReference>
<evidence type="ECO:0000256" key="1">
    <source>
        <dbReference type="ARBA" id="ARBA00004903"/>
    </source>
</evidence>
<dbReference type="PROSITE" id="PS51330">
    <property type="entry name" value="DHFR_2"/>
    <property type="match status" value="1"/>
</dbReference>
<keyword evidence="4 8" id="KW-0554">One-carbon metabolism</keyword>
<dbReference type="PROSITE" id="PS00075">
    <property type="entry name" value="DHFR_1"/>
    <property type="match status" value="1"/>
</dbReference>
<dbReference type="InterPro" id="IPR017925">
    <property type="entry name" value="DHFR_CS"/>
</dbReference>
<evidence type="ECO:0000256" key="9">
    <source>
        <dbReference type="RuleBase" id="RU004474"/>
    </source>
</evidence>
<dbReference type="GO" id="GO:0004146">
    <property type="term" value="F:dihydrofolate reductase activity"/>
    <property type="evidence" value="ECO:0007669"/>
    <property type="project" value="UniProtKB-EC"/>
</dbReference>
<comment type="similarity">
    <text evidence="2 8 9">Belongs to the dihydrofolate reductase family.</text>
</comment>
<evidence type="ECO:0000256" key="5">
    <source>
        <dbReference type="ARBA" id="ARBA00022857"/>
    </source>
</evidence>
<dbReference type="GO" id="GO:0046654">
    <property type="term" value="P:tetrahydrofolate biosynthetic process"/>
    <property type="evidence" value="ECO:0007669"/>
    <property type="project" value="UniProtKB-UniPathway"/>
</dbReference>
<dbReference type="GO" id="GO:0046452">
    <property type="term" value="P:dihydrofolate metabolic process"/>
    <property type="evidence" value="ECO:0007669"/>
    <property type="project" value="TreeGrafter"/>
</dbReference>
<organism evidence="11 12">
    <name type="scientific">SAR86 cluster bacterium</name>
    <dbReference type="NCBI Taxonomy" id="2030880"/>
    <lineage>
        <taxon>Bacteria</taxon>
        <taxon>Pseudomonadati</taxon>
        <taxon>Pseudomonadota</taxon>
        <taxon>Gammaproteobacteria</taxon>
        <taxon>SAR86 cluster</taxon>
    </lineage>
</organism>
<dbReference type="AlphaFoldDB" id="A0A368BKU3"/>
<dbReference type="PANTHER" id="PTHR48069">
    <property type="entry name" value="DIHYDROFOLATE REDUCTASE"/>
    <property type="match status" value="1"/>
</dbReference>
<proteinExistence type="inferred from homology"/>
<comment type="pathway">
    <text evidence="1 8">Cofactor biosynthesis; tetrahydrofolate biosynthesis; 5,6,7,8-tetrahydrofolate from 7,8-dihydrofolate: step 1/1.</text>
</comment>
<evidence type="ECO:0000256" key="7">
    <source>
        <dbReference type="ARBA" id="ARBA00025067"/>
    </source>
</evidence>
<dbReference type="CDD" id="cd00209">
    <property type="entry name" value="DHFR"/>
    <property type="match status" value="1"/>
</dbReference>
<evidence type="ECO:0000256" key="2">
    <source>
        <dbReference type="ARBA" id="ARBA00009539"/>
    </source>
</evidence>
<dbReference type="Pfam" id="PF00186">
    <property type="entry name" value="DHFR_1"/>
    <property type="match status" value="1"/>
</dbReference>
<dbReference type="InterPro" id="IPR024072">
    <property type="entry name" value="DHFR-like_dom_sf"/>
</dbReference>
<keyword evidence="5 8" id="KW-0521">NADP</keyword>
<evidence type="ECO:0000256" key="8">
    <source>
        <dbReference type="PIRNR" id="PIRNR000194"/>
    </source>
</evidence>
<evidence type="ECO:0000313" key="11">
    <source>
        <dbReference type="EMBL" id="RCL37871.1"/>
    </source>
</evidence>
<gene>
    <name evidence="11" type="ORF">DBW98_03225</name>
</gene>
<dbReference type="InterPro" id="IPR012259">
    <property type="entry name" value="DHFR"/>
</dbReference>
<dbReference type="EMBL" id="QOPC01000016">
    <property type="protein sequence ID" value="RCL37871.1"/>
    <property type="molecule type" value="Genomic_DNA"/>
</dbReference>
<dbReference type="UniPathway" id="UPA00077">
    <property type="reaction ID" value="UER00158"/>
</dbReference>
<sequence>MMILSHLVALSNNLVIGVNNDLPWKLKKDLQHFSAYTQNKAMVMGRKTFESIGRPLPNRKNIVISSTLSSQDGIEIVKNLDLGINAATKWNLENAQDNEVVLIGGGYVFEESKEIVNKLILTKVDCEIDGDVFYPQMNFSDWKKVSTESYERDDENEFNFKVETYLKTSLI</sequence>
<accession>A0A368BKU3</accession>
<reference evidence="11 12" key="1">
    <citation type="journal article" date="2018" name="Microbiome">
        <title>Fine metagenomic profile of the Mediterranean stratified and mixed water columns revealed by assembly and recruitment.</title>
        <authorList>
            <person name="Haro-Moreno J.M."/>
            <person name="Lopez-Perez M."/>
            <person name="De La Torre J.R."/>
            <person name="Picazo A."/>
            <person name="Camacho A."/>
            <person name="Rodriguez-Valera F."/>
        </authorList>
    </citation>
    <scope>NUCLEOTIDE SEQUENCE [LARGE SCALE GENOMIC DNA]</scope>
    <source>
        <strain evidence="11">MED-G84</strain>
    </source>
</reference>